<gene>
    <name evidence="2" type="ORF">HNP47_000817</name>
</gene>
<evidence type="ECO:0000313" key="3">
    <source>
        <dbReference type="Proteomes" id="UP000556201"/>
    </source>
</evidence>
<accession>A0A7W9L515</accession>
<dbReference type="Proteomes" id="UP000556201">
    <property type="component" value="Unassembled WGS sequence"/>
</dbReference>
<reference evidence="2 3" key="1">
    <citation type="submission" date="2020-08" db="EMBL/GenBank/DDBJ databases">
        <title>Functional genomics of gut bacteria from endangered species of beetles.</title>
        <authorList>
            <person name="Carlos-Shanley C."/>
        </authorList>
    </citation>
    <scope>NUCLEOTIDE SEQUENCE [LARGE SCALE GENOMIC DNA]</scope>
    <source>
        <strain evidence="2 3">S00192</strain>
    </source>
</reference>
<proteinExistence type="predicted"/>
<dbReference type="AlphaFoldDB" id="A0A7W9L515"/>
<name>A0A7W9L515_BREVE</name>
<keyword evidence="1" id="KW-1133">Transmembrane helix</keyword>
<keyword evidence="1" id="KW-0472">Membrane</keyword>
<comment type="caution">
    <text evidence="2">The sequence shown here is derived from an EMBL/GenBank/DDBJ whole genome shotgun (WGS) entry which is preliminary data.</text>
</comment>
<evidence type="ECO:0000256" key="1">
    <source>
        <dbReference type="SAM" id="Phobius"/>
    </source>
</evidence>
<dbReference type="EMBL" id="JACHLJ010000001">
    <property type="protein sequence ID" value="MBB5770848.1"/>
    <property type="molecule type" value="Genomic_DNA"/>
</dbReference>
<evidence type="ECO:0000313" key="2">
    <source>
        <dbReference type="EMBL" id="MBB5770848.1"/>
    </source>
</evidence>
<feature type="transmembrane region" description="Helical" evidence="1">
    <location>
        <begin position="55"/>
        <end position="76"/>
    </location>
</feature>
<dbReference type="RefSeq" id="WP_184278448.1">
    <property type="nucleotide sequence ID" value="NZ_JACHLJ010000001.1"/>
</dbReference>
<sequence length="80" mass="8505">MTDLRIIPADPLFPAARATGNRDRSMSVVGSADPVGHWGDPRTAPFDARATPFRLLALVPALLACMAPVAALALLWSRLP</sequence>
<organism evidence="2 3">
    <name type="scientific">Brevundimonas vesicularis</name>
    <name type="common">Pseudomonas vesicularis</name>
    <dbReference type="NCBI Taxonomy" id="41276"/>
    <lineage>
        <taxon>Bacteria</taxon>
        <taxon>Pseudomonadati</taxon>
        <taxon>Pseudomonadota</taxon>
        <taxon>Alphaproteobacteria</taxon>
        <taxon>Caulobacterales</taxon>
        <taxon>Caulobacteraceae</taxon>
        <taxon>Brevundimonas</taxon>
    </lineage>
</organism>
<keyword evidence="1" id="KW-0812">Transmembrane</keyword>
<protein>
    <submittedName>
        <fullName evidence="2">Uncharacterized protein</fullName>
    </submittedName>
</protein>